<evidence type="ECO:0000313" key="4">
    <source>
        <dbReference type="Proteomes" id="UP000708208"/>
    </source>
</evidence>
<evidence type="ECO:0000256" key="1">
    <source>
        <dbReference type="SAM" id="MobiDB-lite"/>
    </source>
</evidence>
<dbReference type="Proteomes" id="UP000708208">
    <property type="component" value="Unassembled WGS sequence"/>
</dbReference>
<feature type="transmembrane region" description="Helical" evidence="2">
    <location>
        <begin position="12"/>
        <end position="32"/>
    </location>
</feature>
<gene>
    <name evidence="3" type="ORF">AFUS01_LOCUS42976</name>
</gene>
<feature type="transmembrane region" description="Helical" evidence="2">
    <location>
        <begin position="198"/>
        <end position="219"/>
    </location>
</feature>
<reference evidence="3" key="1">
    <citation type="submission" date="2021-06" db="EMBL/GenBank/DDBJ databases">
        <authorList>
            <person name="Hodson N. C."/>
            <person name="Mongue J. A."/>
            <person name="Jaron S. K."/>
        </authorList>
    </citation>
    <scope>NUCLEOTIDE SEQUENCE</scope>
</reference>
<comment type="caution">
    <text evidence="3">The sequence shown here is derived from an EMBL/GenBank/DDBJ whole genome shotgun (WGS) entry which is preliminary data.</text>
</comment>
<protein>
    <submittedName>
        <fullName evidence="3">Uncharacterized protein</fullName>
    </submittedName>
</protein>
<evidence type="ECO:0000313" key="3">
    <source>
        <dbReference type="EMBL" id="CAG7833339.1"/>
    </source>
</evidence>
<organism evidence="3 4">
    <name type="scientific">Allacma fusca</name>
    <dbReference type="NCBI Taxonomy" id="39272"/>
    <lineage>
        <taxon>Eukaryota</taxon>
        <taxon>Metazoa</taxon>
        <taxon>Ecdysozoa</taxon>
        <taxon>Arthropoda</taxon>
        <taxon>Hexapoda</taxon>
        <taxon>Collembola</taxon>
        <taxon>Symphypleona</taxon>
        <taxon>Sminthuridae</taxon>
        <taxon>Allacma</taxon>
    </lineage>
</organism>
<keyword evidence="2" id="KW-0472">Membrane</keyword>
<dbReference type="EMBL" id="CAJVCH010569847">
    <property type="protein sequence ID" value="CAG7833339.1"/>
    <property type="molecule type" value="Genomic_DNA"/>
</dbReference>
<proteinExistence type="predicted"/>
<dbReference type="AlphaFoldDB" id="A0A8J2PUG2"/>
<dbReference type="OrthoDB" id="8287350at2759"/>
<keyword evidence="4" id="KW-1185">Reference proteome</keyword>
<accession>A0A8J2PUG2</accession>
<keyword evidence="2" id="KW-1133">Transmembrane helix</keyword>
<evidence type="ECO:0000256" key="2">
    <source>
        <dbReference type="SAM" id="Phobius"/>
    </source>
</evidence>
<keyword evidence="2" id="KW-0812">Transmembrane</keyword>
<sequence length="220" mass="25010">MKTSIKLRVQGQLLSAQTFYLFIVIFYSAFILQCAFCKETTEHTSTSNQQDLGSIQGWNSWEPASKTAGLNWTPVEARHEETSKSKGMAHNQKINSRQKGRPEKMSLDSDFNLNDLRKKVFTYGKYLFNFVTGSNSNLGLRTFFPDSLSSGHEGSDRSFGGSWKREGGGRGAIDWLARLIGVEGKTLGEFLREYQVHVLYDLVFTFFKWIFFLYAGLLIP</sequence>
<feature type="region of interest" description="Disordered" evidence="1">
    <location>
        <begin position="80"/>
        <end position="103"/>
    </location>
</feature>
<name>A0A8J2PUG2_9HEXA</name>